<dbReference type="CDD" id="cd00054">
    <property type="entry name" value="EGF_CA"/>
    <property type="match status" value="1"/>
</dbReference>
<feature type="domain" description="VWFD" evidence="6">
    <location>
        <begin position="384"/>
        <end position="455"/>
    </location>
</feature>
<feature type="disulfide bond" evidence="3">
    <location>
        <begin position="136"/>
        <end position="146"/>
    </location>
</feature>
<reference evidence="7" key="1">
    <citation type="submission" date="2022-03" db="EMBL/GenBank/DDBJ databases">
        <authorList>
            <person name="Lindestad O."/>
        </authorList>
    </citation>
    <scope>NUCLEOTIDE SEQUENCE</scope>
</reference>
<dbReference type="GO" id="GO:0005102">
    <property type="term" value="F:signaling receptor binding"/>
    <property type="evidence" value="ECO:0007669"/>
    <property type="project" value="TreeGrafter"/>
</dbReference>
<keyword evidence="1 4" id="KW-0732">Signal</keyword>
<dbReference type="Gene3D" id="2.10.25.10">
    <property type="entry name" value="Laminin"/>
    <property type="match status" value="2"/>
</dbReference>
<evidence type="ECO:0000256" key="3">
    <source>
        <dbReference type="PROSITE-ProRule" id="PRU00076"/>
    </source>
</evidence>
<organism evidence="7 8">
    <name type="scientific">Pararge aegeria aegeria</name>
    <dbReference type="NCBI Taxonomy" id="348720"/>
    <lineage>
        <taxon>Eukaryota</taxon>
        <taxon>Metazoa</taxon>
        <taxon>Ecdysozoa</taxon>
        <taxon>Arthropoda</taxon>
        <taxon>Hexapoda</taxon>
        <taxon>Insecta</taxon>
        <taxon>Pterygota</taxon>
        <taxon>Neoptera</taxon>
        <taxon>Endopterygota</taxon>
        <taxon>Lepidoptera</taxon>
        <taxon>Glossata</taxon>
        <taxon>Ditrysia</taxon>
        <taxon>Papilionoidea</taxon>
        <taxon>Nymphalidae</taxon>
        <taxon>Satyrinae</taxon>
        <taxon>Satyrini</taxon>
        <taxon>Parargina</taxon>
        <taxon>Pararge</taxon>
    </lineage>
</organism>
<dbReference type="GO" id="GO:0005576">
    <property type="term" value="C:extracellular region"/>
    <property type="evidence" value="ECO:0007669"/>
    <property type="project" value="TreeGrafter"/>
</dbReference>
<evidence type="ECO:0000259" key="6">
    <source>
        <dbReference type="PROSITE" id="PS51233"/>
    </source>
</evidence>
<dbReference type="EMBL" id="CAKXAJ010025933">
    <property type="protein sequence ID" value="CAH2246423.1"/>
    <property type="molecule type" value="Genomic_DNA"/>
</dbReference>
<keyword evidence="8" id="KW-1185">Reference proteome</keyword>
<dbReference type="PROSITE" id="PS00022">
    <property type="entry name" value="EGF_1"/>
    <property type="match status" value="2"/>
</dbReference>
<dbReference type="InterPro" id="IPR000742">
    <property type="entry name" value="EGF"/>
</dbReference>
<evidence type="ECO:0000313" key="7">
    <source>
        <dbReference type="EMBL" id="CAH2246423.1"/>
    </source>
</evidence>
<dbReference type="PROSITE" id="PS51233">
    <property type="entry name" value="VWFD"/>
    <property type="match status" value="1"/>
</dbReference>
<dbReference type="InterPro" id="IPR050969">
    <property type="entry name" value="Dev_Signal_Modulators"/>
</dbReference>
<dbReference type="SUPFAM" id="SSF57196">
    <property type="entry name" value="EGF/Laminin"/>
    <property type="match status" value="2"/>
</dbReference>
<keyword evidence="3" id="KW-0245">EGF-like domain</keyword>
<sequence>MNLIARVFILLFGICICEAGYGIGETQSDVQAPGYIPPYARNQIYSRGYGGGYSGRKTSYSGTKTGYAGTKTGYTGSQTGYTGTKTGYAGTKTGYSGTKTGYTGYGPPGPPGPVYNHESSYRQFFNNANAAYTAKCEIECMNNGICVDTNTCQCPPNFNGKYCEFEKKPCLFYPPLPANSDRRCSPDYCTITCMEGHKFIDGTTVADMRCVNGQWQPTRADLTSIPDCKPECDPPCLNGGACLSVNMCQCPADYRGPQCQYSASVCDFRNLGFNGGYRCFGDSEKFSCVLNCPSGAWFSTPPADTYVCEYATGVFLPQPIPQCVYEQVIVVTPVNTHNNPYALRTPNATDINHYEHTTQGSGKYGSGNVKKPIIVVQDLTPKGGSCLTWSGLHYKTFDGKIYSFQTSCNQILVRDASEHKYTVAVKQTQCERQGYCPYEITVVLGREDVLPQHIV</sequence>
<name>A0A8S4S616_9NEOP</name>
<evidence type="ECO:0000256" key="2">
    <source>
        <dbReference type="ARBA" id="ARBA00023157"/>
    </source>
</evidence>
<evidence type="ECO:0000313" key="8">
    <source>
        <dbReference type="Proteomes" id="UP000838756"/>
    </source>
</evidence>
<dbReference type="Proteomes" id="UP000838756">
    <property type="component" value="Unassembled WGS sequence"/>
</dbReference>
<dbReference type="PANTHER" id="PTHR14949">
    <property type="entry name" value="EGF-LIKE-DOMAIN, MULTIPLE 7, 8"/>
    <property type="match status" value="1"/>
</dbReference>
<proteinExistence type="predicted"/>
<feature type="signal peptide" evidence="4">
    <location>
        <begin position="1"/>
        <end position="19"/>
    </location>
</feature>
<evidence type="ECO:0000259" key="5">
    <source>
        <dbReference type="PROSITE" id="PS50026"/>
    </source>
</evidence>
<feature type="domain" description="EGF-like" evidence="5">
    <location>
        <begin position="132"/>
        <end position="164"/>
    </location>
</feature>
<evidence type="ECO:0000256" key="4">
    <source>
        <dbReference type="SAM" id="SignalP"/>
    </source>
</evidence>
<gene>
    <name evidence="7" type="primary">jg25504</name>
    <name evidence="7" type="ORF">PAEG_LOCUS21385</name>
</gene>
<dbReference type="OrthoDB" id="6262482at2759"/>
<evidence type="ECO:0000256" key="1">
    <source>
        <dbReference type="ARBA" id="ARBA00022729"/>
    </source>
</evidence>
<dbReference type="GO" id="GO:0009986">
    <property type="term" value="C:cell surface"/>
    <property type="evidence" value="ECO:0007669"/>
    <property type="project" value="TreeGrafter"/>
</dbReference>
<feature type="disulfide bond" evidence="3">
    <location>
        <begin position="232"/>
        <end position="242"/>
    </location>
</feature>
<dbReference type="PANTHER" id="PTHR14949:SF32">
    <property type="entry name" value="WNT INHIBITORY FACTOR 1"/>
    <property type="match status" value="1"/>
</dbReference>
<feature type="disulfide bond" evidence="3">
    <location>
        <begin position="154"/>
        <end position="163"/>
    </location>
</feature>
<comment type="caution">
    <text evidence="7">The sequence shown here is derived from an EMBL/GenBank/DDBJ whole genome shotgun (WGS) entry which is preliminary data.</text>
</comment>
<keyword evidence="2 3" id="KW-1015">Disulfide bond</keyword>
<dbReference type="InterPro" id="IPR001846">
    <property type="entry name" value="VWF_type-D"/>
</dbReference>
<dbReference type="AlphaFoldDB" id="A0A8S4S616"/>
<accession>A0A8S4S616</accession>
<feature type="disulfide bond" evidence="3">
    <location>
        <begin position="250"/>
        <end position="259"/>
    </location>
</feature>
<dbReference type="SMART" id="SM00181">
    <property type="entry name" value="EGF"/>
    <property type="match status" value="2"/>
</dbReference>
<dbReference type="PROSITE" id="PS50026">
    <property type="entry name" value="EGF_3"/>
    <property type="match status" value="2"/>
</dbReference>
<feature type="domain" description="EGF-like" evidence="5">
    <location>
        <begin position="229"/>
        <end position="260"/>
    </location>
</feature>
<feature type="chain" id="PRO_5035732841" evidence="4">
    <location>
        <begin position="20"/>
        <end position="455"/>
    </location>
</feature>
<dbReference type="Pfam" id="PF00094">
    <property type="entry name" value="VWD"/>
    <property type="match status" value="1"/>
</dbReference>
<protein>
    <submittedName>
        <fullName evidence="7">Jg25504 protein</fullName>
    </submittedName>
</protein>
<comment type="caution">
    <text evidence="3">Lacks conserved residue(s) required for the propagation of feature annotation.</text>
</comment>